<dbReference type="Proteomes" id="UP000308267">
    <property type="component" value="Unassembled WGS sequence"/>
</dbReference>
<dbReference type="PANTHER" id="PTHR12975:SF6">
    <property type="entry name" value="TRAFFICKING PROTEIN PARTICLE COMPLEX SUBUNIT 8"/>
    <property type="match status" value="1"/>
</dbReference>
<evidence type="ECO:0000256" key="1">
    <source>
        <dbReference type="SAM" id="MobiDB-lite"/>
    </source>
</evidence>
<dbReference type="PANTHER" id="PTHR12975">
    <property type="entry name" value="TRANSPORT PROTEIN TRAPP"/>
    <property type="match status" value="1"/>
</dbReference>
<feature type="compositionally biased region" description="Polar residues" evidence="1">
    <location>
        <begin position="1394"/>
        <end position="1407"/>
    </location>
</feature>
<evidence type="ECO:0000259" key="2">
    <source>
        <dbReference type="Pfam" id="PF24542"/>
    </source>
</evidence>
<feature type="compositionally biased region" description="Basic and acidic residues" evidence="1">
    <location>
        <begin position="838"/>
        <end position="848"/>
    </location>
</feature>
<dbReference type="STRING" id="147828.A0A4S2LDS7"/>
<dbReference type="InterPro" id="IPR057651">
    <property type="entry name" value="Ig_TPPC8_C"/>
</dbReference>
<reference evidence="5 6" key="1">
    <citation type="journal article" date="2019" name="BMC Genomics">
        <title>New insights from Opisthorchis felineus genome: update on genomics of the epidemiologically important liver flukes.</title>
        <authorList>
            <person name="Ershov N.I."/>
            <person name="Mordvinov V.A."/>
            <person name="Prokhortchouk E.B."/>
            <person name="Pakharukova M.Y."/>
            <person name="Gunbin K.V."/>
            <person name="Ustyantsev K."/>
            <person name="Genaev M.A."/>
            <person name="Blinov A.G."/>
            <person name="Mazur A."/>
            <person name="Boulygina E."/>
            <person name="Tsygankova S."/>
            <person name="Khrameeva E."/>
            <person name="Chekanov N."/>
            <person name="Fan G."/>
            <person name="Xiao A."/>
            <person name="Zhang H."/>
            <person name="Xu X."/>
            <person name="Yang H."/>
            <person name="Solovyev V."/>
            <person name="Lee S.M."/>
            <person name="Liu X."/>
            <person name="Afonnikov D.A."/>
            <person name="Skryabin K.G."/>
        </authorList>
    </citation>
    <scope>NUCLEOTIDE SEQUENCE [LARGE SCALE GENOMIC DNA]</scope>
    <source>
        <strain evidence="5">AK-0245</strain>
        <tissue evidence="5">Whole organism</tissue>
    </source>
</reference>
<keyword evidence="6" id="KW-1185">Reference proteome</keyword>
<dbReference type="GO" id="GO:1990072">
    <property type="term" value="C:TRAPPIII protein complex"/>
    <property type="evidence" value="ECO:0007669"/>
    <property type="project" value="TreeGrafter"/>
</dbReference>
<evidence type="ECO:0000259" key="3">
    <source>
        <dbReference type="Pfam" id="PF24545"/>
    </source>
</evidence>
<comment type="caution">
    <text evidence="5">The sequence shown here is derived from an EMBL/GenBank/DDBJ whole genome shotgun (WGS) entry which is preliminary data.</text>
</comment>
<feature type="compositionally biased region" description="Acidic residues" evidence="1">
    <location>
        <begin position="828"/>
        <end position="837"/>
    </location>
</feature>
<dbReference type="InterPro" id="IPR024420">
    <property type="entry name" value="TRAPP_III_complex_Trs85"/>
</dbReference>
<dbReference type="Pfam" id="PF24542">
    <property type="entry name" value="Ig_TPPC8_C"/>
    <property type="match status" value="1"/>
</dbReference>
<protein>
    <recommendedName>
        <fullName evidence="7">Trafficking protein particle complex subunit 8</fullName>
    </recommendedName>
</protein>
<evidence type="ECO:0000313" key="5">
    <source>
        <dbReference type="EMBL" id="TGZ61470.1"/>
    </source>
</evidence>
<dbReference type="Pfam" id="PF24545">
    <property type="entry name" value="Ig_TPPC8_1st"/>
    <property type="match status" value="1"/>
</dbReference>
<feature type="compositionally biased region" description="Low complexity" evidence="1">
    <location>
        <begin position="1530"/>
        <end position="1545"/>
    </location>
</feature>
<feature type="domain" description="TPPC8 third Ig-like" evidence="4">
    <location>
        <begin position="1306"/>
        <end position="1503"/>
    </location>
</feature>
<accession>A0A4S2LDS7</accession>
<name>A0A4S2LDS7_OPIFE</name>
<gene>
    <name evidence="5" type="ORF">CRM22_007967</name>
</gene>
<feature type="domain" description="TPPC8 C-terminal Ig-like" evidence="2">
    <location>
        <begin position="1601"/>
        <end position="1702"/>
    </location>
</feature>
<dbReference type="InterPro" id="IPR058541">
    <property type="entry name" value="Ig_TPPC8_1st"/>
</dbReference>
<dbReference type="InterPro" id="IPR058540">
    <property type="entry name" value="Ig_TPPC8_3rd"/>
</dbReference>
<feature type="region of interest" description="Disordered" evidence="1">
    <location>
        <begin position="1515"/>
        <end position="1545"/>
    </location>
</feature>
<dbReference type="OrthoDB" id="203724at2759"/>
<feature type="region of interest" description="Disordered" evidence="1">
    <location>
        <begin position="828"/>
        <end position="858"/>
    </location>
</feature>
<evidence type="ECO:0000259" key="4">
    <source>
        <dbReference type="Pfam" id="PF24546"/>
    </source>
</evidence>
<proteinExistence type="predicted"/>
<organism evidence="5 6">
    <name type="scientific">Opisthorchis felineus</name>
    <dbReference type="NCBI Taxonomy" id="147828"/>
    <lineage>
        <taxon>Eukaryota</taxon>
        <taxon>Metazoa</taxon>
        <taxon>Spiralia</taxon>
        <taxon>Lophotrochozoa</taxon>
        <taxon>Platyhelminthes</taxon>
        <taxon>Trematoda</taxon>
        <taxon>Digenea</taxon>
        <taxon>Opisthorchiida</taxon>
        <taxon>Opisthorchiata</taxon>
        <taxon>Opisthorchiidae</taxon>
        <taxon>Opisthorchis</taxon>
    </lineage>
</organism>
<dbReference type="Pfam" id="PF12739">
    <property type="entry name" value="TRAPPC-Trs85"/>
    <property type="match status" value="2"/>
</dbReference>
<evidence type="ECO:0000313" key="6">
    <source>
        <dbReference type="Proteomes" id="UP000308267"/>
    </source>
</evidence>
<feature type="region of interest" description="Disordered" evidence="1">
    <location>
        <begin position="1394"/>
        <end position="1414"/>
    </location>
</feature>
<dbReference type="Pfam" id="PF24546">
    <property type="entry name" value="Ig_TPPC8_3rd"/>
    <property type="match status" value="1"/>
</dbReference>
<dbReference type="EMBL" id="SJOL01007950">
    <property type="protein sequence ID" value="TGZ61470.1"/>
    <property type="molecule type" value="Genomic_DNA"/>
</dbReference>
<evidence type="ECO:0008006" key="7">
    <source>
        <dbReference type="Google" id="ProtNLM"/>
    </source>
</evidence>
<sequence length="1740" mass="193067">MAKCTFSGGSFVNFVISPCASLIVSSDAEEACSELNLRFSELLRPFSQLTKDVTLRDNNNLLHTVSNLRVNFIDAASPPAPPTIARAHLKEIVSACASDSSMQLSSFTNGRLSLCVPATTPWFEAWRYVFIKSLQPSTHEFLGHCLACIFVVSTRNRDPLGTFSLLTQQQQQQQNQQGDSAYPRWFNNSIAKFYLLLHDASTTPQASADECFAQMERTFCAANCYLLTLFIGGSKIDRDVPAKPLSNGIVISDGSTPTTMPFTDTQTDPWMSHLLPHGYRIPAVVEPNCMNPPNSVLHNSADDWDPLSGANDSSRMGPDQVDRFGGDSWGRENDSKSFVSPRYYQPHGQNLSQIDRERIRSFVYDFVVRCLVPWVEQTMRGLNEQIAHRMRLSRSFLSATKKFFSGAVSGNSTASSSTSNSVASQLNSAGLSQSTHFITSTSTPSLIGMIGSGGNLPPMSSDTVMARNSTIVTSREDVRTPPPPPMVVVYTPDAPEMQMRRLADLAFLFQQYEMAHQTYNVLKRDFQNDSAWLYYAGAQEMSALAIYMQGTTSQRQYPFHYVDSAVTIYLQSCQAAELALRATLLNAEALCSRGLYAECAMNLFRLTSEDDDLTSGLLIEQAAHCVLHLRRPLLRKFAFRMALAAHRYNRAKQAHLAIRSYRLAAPLLTGRCWSLAEDHINYNIGKQAYLIGDLATSATSLRQSLVRNSKQSVERQALFVREYLVVLKKHLSIATTNRTDRIMPEFPLPIVRLADVKTMVGKPTRLSKAHLRSPITETISKLPIEARGVQFTDDDEDFISHSSLSKEDLHEGSSRVGFKFPWWMEGTDMSDSESDSDQDAKTEQREEPENLFNPFDRPPVECQPVRDSIVLTNSRVARRLEMLLQRSTVIGTRKNTSERENHAAARKLSAICNPFTMLHTRRSVRHQRPLVPAGESITCQIPLTNPMQITLVFSSLHLLWTFHPNANCPDNANIRPVSNETLPDESATHRSRQCMSTEIVSEFIMLPEESKTLEVGLLTKETGQLQITGLSFDWTYSHGQKQSQDKPIVTFTACDPSEDRPIEGRGVANGIDASVTQRASSDQSFERTCVRGKVLLLEPSKGTIAAHVDPKSLSSPLTWDVIDPAPLLKVSFSDLPEKLLQGQLFHLDLSVANISSQPLATLRLASNWPGLVTCGSGEHTTLERNSDQPLDSATSPVYCVHPVVTPWLDVSFHDTGADSEHQSMPPRSSYSLPMWIRAPHITNPHLRQHKRRRHAPATSHQITSAVNYSTMVQTRTVHLVFHYAPTNPNPAYHGINSRFVRHFFEIEIQPSLRFEALATPSSVSDVRNLLLSLNVENMTTKTTRTMFEVAQVCCASQHWTISPVTSCSSEPPCVKPADTIRLFFKLTPHPLENPSCSTGDKSSGPERTSSSSSTTTLLSTVDFVSTAESHPIRATKSPCIDFFFRSGTNWNCPVRLSKRASREHGSSCASKKERIDVALIVIWRVKQPSANSFDKFTYGQSHIAVTRIGVPSVIPSDRQSSTCKPKSDVSHTLSSSQSSPSSAPHLSRLVRLRLHHPSRVSHQFPTKPVTTADVPIVYRSPIALSSNPLGPTPETNCPSGKRLADIPVVAELCNCSTLPVSISLEPWDGDRRYDGRGQLSEASEEGEFLRRHMDISSIPCVQWSGLTLQRLTLSSGESRSLHLQARVPHPGIYYLGNLSLKAAQRSDQSEEPAEFVPQNTIFPSFVIVDSATASAGLAFR</sequence>
<feature type="domain" description="TPPC8 first Ig-like" evidence="3">
    <location>
        <begin position="907"/>
        <end position="1140"/>
    </location>
</feature>